<accession>A0A0N7JD72</accession>
<dbReference type="Proteomes" id="UP000058613">
    <property type="component" value="Chromosome"/>
</dbReference>
<feature type="transmembrane region" description="Helical" evidence="1">
    <location>
        <begin position="34"/>
        <end position="55"/>
    </location>
</feature>
<keyword evidence="1" id="KW-0812">Transmembrane</keyword>
<dbReference type="AlphaFoldDB" id="A0A0N7JD72"/>
<dbReference type="KEGG" id="pdl:Pyrde_1339"/>
<organism evidence="2 3">
    <name type="scientific">Pyrodictium delaneyi</name>
    <dbReference type="NCBI Taxonomy" id="1273541"/>
    <lineage>
        <taxon>Archaea</taxon>
        <taxon>Thermoproteota</taxon>
        <taxon>Thermoprotei</taxon>
        <taxon>Desulfurococcales</taxon>
        <taxon>Pyrodictiaceae</taxon>
        <taxon>Pyrodictium</taxon>
    </lineage>
</organism>
<evidence type="ECO:0000256" key="1">
    <source>
        <dbReference type="SAM" id="Phobius"/>
    </source>
</evidence>
<protein>
    <submittedName>
        <fullName evidence="2">Uncharacterized protein</fullName>
    </submittedName>
</protein>
<reference evidence="2 3" key="1">
    <citation type="submission" date="2015-10" db="EMBL/GenBank/DDBJ databases">
        <title>Complete genome sequence of hyperthermophilic archaeon Pyrodictium delaneyi Su06.</title>
        <authorList>
            <person name="Jung J.-H."/>
            <person name="Lin J."/>
            <person name="Holden J.F."/>
            <person name="Park C.-S."/>
        </authorList>
    </citation>
    <scope>NUCLEOTIDE SEQUENCE [LARGE SCALE GENOMIC DNA]</scope>
    <source>
        <strain evidence="2 3">Su06</strain>
    </source>
</reference>
<keyword evidence="1" id="KW-0472">Membrane</keyword>
<dbReference type="STRING" id="1273541.Pyrde_1339"/>
<feature type="transmembrane region" description="Helical" evidence="1">
    <location>
        <begin position="9"/>
        <end position="28"/>
    </location>
</feature>
<name>A0A0N7JD72_9CREN</name>
<dbReference type="EMBL" id="CP013011">
    <property type="protein sequence ID" value="ALL01385.1"/>
    <property type="molecule type" value="Genomic_DNA"/>
</dbReference>
<evidence type="ECO:0000313" key="2">
    <source>
        <dbReference type="EMBL" id="ALL01385.1"/>
    </source>
</evidence>
<sequence length="58" mass="6416">MLRRYLKQALITLIAFDTLLAAALLLKLARTPTLLKMTVTATLVLLAAYITSLAIERD</sequence>
<keyword evidence="1" id="KW-1133">Transmembrane helix</keyword>
<dbReference type="GeneID" id="42878341"/>
<evidence type="ECO:0000313" key="3">
    <source>
        <dbReference type="Proteomes" id="UP000058613"/>
    </source>
</evidence>
<dbReference type="RefSeq" id="WP_156328026.1">
    <property type="nucleotide sequence ID" value="NZ_CP013011.1"/>
</dbReference>
<gene>
    <name evidence="2" type="ORF">Pyrde_1339</name>
</gene>
<proteinExistence type="predicted"/>